<dbReference type="PANTHER" id="PTHR15180">
    <property type="entry name" value="GENERAL TRANSCRIPTION FACTOR 3C POLYPEPTIDE 1"/>
    <property type="match status" value="1"/>
</dbReference>
<dbReference type="GO" id="GO:0006384">
    <property type="term" value="P:transcription initiation at RNA polymerase III promoter"/>
    <property type="evidence" value="ECO:0007669"/>
    <property type="project" value="InterPro"/>
</dbReference>
<accession>A0A9N8KPK4</accession>
<comment type="subcellular location">
    <subcellularLocation>
        <location evidence="1">Nucleus</location>
    </subcellularLocation>
</comment>
<feature type="chain" id="PRO_5040477120" description="TFIIIC transcription initiation factor complex subunits Tfc3" evidence="7">
    <location>
        <begin position="20"/>
        <end position="1981"/>
    </location>
</feature>
<dbReference type="InterPro" id="IPR046488">
    <property type="entry name" value="Sfc3/Tfc3_C"/>
</dbReference>
<feature type="compositionally biased region" description="Basic and acidic residues" evidence="6">
    <location>
        <begin position="905"/>
        <end position="914"/>
    </location>
</feature>
<evidence type="ECO:0000256" key="3">
    <source>
        <dbReference type="ARBA" id="ARBA00023125"/>
    </source>
</evidence>
<keyword evidence="2" id="KW-0597">Phosphoprotein</keyword>
<dbReference type="PANTHER" id="PTHR15180:SF1">
    <property type="entry name" value="GENERAL TRANSCRIPTION FACTOR 3C POLYPEPTIDE 1"/>
    <property type="match status" value="1"/>
</dbReference>
<feature type="region of interest" description="Disordered" evidence="6">
    <location>
        <begin position="1028"/>
        <end position="1142"/>
    </location>
</feature>
<dbReference type="CDD" id="cd16169">
    <property type="entry name" value="Tau138_eWH"/>
    <property type="match status" value="1"/>
</dbReference>
<proteinExistence type="predicted"/>
<feature type="domain" description="Transcription factor tau subunit sfc3/Tfc3 C-terminal" evidence="9">
    <location>
        <begin position="1623"/>
        <end position="1879"/>
    </location>
</feature>
<feature type="compositionally biased region" description="Polar residues" evidence="6">
    <location>
        <begin position="705"/>
        <end position="715"/>
    </location>
</feature>
<keyword evidence="3" id="KW-0238">DNA-binding</keyword>
<evidence type="ECO:0000313" key="10">
    <source>
        <dbReference type="EMBL" id="CAD0112051.1"/>
    </source>
</evidence>
<feature type="domain" description="Transcription factor tau subunit sfc3/Tfc3 C-terminal" evidence="9">
    <location>
        <begin position="1886"/>
        <end position="1926"/>
    </location>
</feature>
<dbReference type="InterPro" id="IPR044210">
    <property type="entry name" value="Tfc3-like"/>
</dbReference>
<dbReference type="GO" id="GO:0005634">
    <property type="term" value="C:nucleus"/>
    <property type="evidence" value="ECO:0007669"/>
    <property type="project" value="UniProtKB-SubCell"/>
</dbReference>
<feature type="region of interest" description="Disordered" evidence="6">
    <location>
        <begin position="797"/>
        <end position="817"/>
    </location>
</feature>
<feature type="non-terminal residue" evidence="10">
    <location>
        <position position="1"/>
    </location>
</feature>
<gene>
    <name evidence="10" type="ORF">AWRI4620_LOCUS6306</name>
</gene>
<feature type="region of interest" description="Disordered" evidence="6">
    <location>
        <begin position="674"/>
        <end position="779"/>
    </location>
</feature>
<comment type="caution">
    <text evidence="10">The sequence shown here is derived from an EMBL/GenBank/DDBJ whole genome shotgun (WGS) entry which is preliminary data.</text>
</comment>
<name>A0A9N8KPK4_9PEZI</name>
<evidence type="ECO:0008006" key="12">
    <source>
        <dbReference type="Google" id="ProtNLM"/>
    </source>
</evidence>
<dbReference type="InterPro" id="IPR035625">
    <property type="entry name" value="Tfc3-like_eWH"/>
</dbReference>
<dbReference type="GO" id="GO:0000127">
    <property type="term" value="C:transcription factor TFIIIC complex"/>
    <property type="evidence" value="ECO:0007669"/>
    <property type="project" value="InterPro"/>
</dbReference>
<dbReference type="InterPro" id="IPR007309">
    <property type="entry name" value="TFIIIC_Bblock-bd"/>
</dbReference>
<keyword evidence="4" id="KW-0804">Transcription</keyword>
<feature type="compositionally biased region" description="Polar residues" evidence="6">
    <location>
        <begin position="1095"/>
        <end position="1105"/>
    </location>
</feature>
<protein>
    <recommendedName>
        <fullName evidence="12">TFIIIC transcription initiation factor complex subunits Tfc3</fullName>
    </recommendedName>
</protein>
<feature type="signal peptide" evidence="7">
    <location>
        <begin position="1"/>
        <end position="19"/>
    </location>
</feature>
<evidence type="ECO:0000256" key="5">
    <source>
        <dbReference type="ARBA" id="ARBA00023242"/>
    </source>
</evidence>
<evidence type="ECO:0000259" key="9">
    <source>
        <dbReference type="Pfam" id="PF20222"/>
    </source>
</evidence>
<keyword evidence="7" id="KW-0732">Signal</keyword>
<dbReference type="Pfam" id="PF20222">
    <property type="entry name" value="DUF6581"/>
    <property type="match status" value="2"/>
</dbReference>
<keyword evidence="5" id="KW-0539">Nucleus</keyword>
<reference evidence="10" key="1">
    <citation type="submission" date="2020-06" db="EMBL/GenBank/DDBJ databases">
        <authorList>
            <person name="Onetto C."/>
        </authorList>
    </citation>
    <scope>NUCLEOTIDE SEQUENCE</scope>
</reference>
<dbReference type="EMBL" id="CAINUL010000014">
    <property type="protein sequence ID" value="CAD0112051.1"/>
    <property type="molecule type" value="Genomic_DNA"/>
</dbReference>
<dbReference type="GO" id="GO:0003677">
    <property type="term" value="F:DNA binding"/>
    <property type="evidence" value="ECO:0007669"/>
    <property type="project" value="UniProtKB-KW"/>
</dbReference>
<keyword evidence="11" id="KW-1185">Reference proteome</keyword>
<evidence type="ECO:0000256" key="6">
    <source>
        <dbReference type="SAM" id="MobiDB-lite"/>
    </source>
</evidence>
<organism evidence="10 11">
    <name type="scientific">Aureobasidium uvarum</name>
    <dbReference type="NCBI Taxonomy" id="2773716"/>
    <lineage>
        <taxon>Eukaryota</taxon>
        <taxon>Fungi</taxon>
        <taxon>Dikarya</taxon>
        <taxon>Ascomycota</taxon>
        <taxon>Pezizomycotina</taxon>
        <taxon>Dothideomycetes</taxon>
        <taxon>Dothideomycetidae</taxon>
        <taxon>Dothideales</taxon>
        <taxon>Saccotheciaceae</taxon>
        <taxon>Aureobasidium</taxon>
    </lineage>
</organism>
<sequence length="1981" mass="222259">MATGSDVLLEHLLLQVALSGDIALSAAFVEYNNNAVEEDNSKDEDNTDDGDLLFSLKPPGANSTANSQASDPQHLEKLWTWLVDHPDVTVTQNPSATDDPYGRFTEIDPSSPLAPVFATHAKERLYTTEHRVWHALTEHDVDWKRIPKLEFHCLQVIAAAGREGVLQPDVTRITGQDKRSVPKRTDSLATKGYITKEMCLGGGIKTSLLRLKKLVLEPTSTFYTIKAKAGKGEGSTRRMINYEQWFSEVMTTLKKHDGLIAYEDLRKEMGIHGSRWETRALHRCIKRLERAGCVQRLRARLEGARPKQAKKQAEGVTPAYDHRYEIDPEAPTEKVDAEKTEHDSENVFWIRCIKLMREPVEKDLEAFTSTIKSGKVGKAVEDQESDAEADADEDDDYVEIDVAALDGLGKMTEITRRVPPQWRPDMHHTQFFQQIIASAGTKGLSTMDLANFGLGPFWRRPLDEIMGRLTDVWTVSQPLHLRHLATVRDTSQLHRISHYVFRSYHNFQKMVENGEANWEAIDINPAEIQRKPDVDNWGFPKVKPSTMVGHDGTHNIAACKNVLVRSKSKPKRPLWEKKAFTSADPLSSISALKTPRKRATPSEVPLSAAKPAEPVEDGEDVTPVSTRPSTNKKKVYKVMFKMNPKRVEAELNEWKVRSHKLAVSKAKAELGLNVKKDVTKPKKRRRSTKVDKAYPEPGILGQALAPTSESLTAASSDGPVLQASKRVTEITPSPSTETPEEQPGLEDAAALAQGPTQSDTNAAEKSDAVPTEKMLVNSELDKRVADIELETLNMAKPGVYINPPGSGQLKNDVTQPKGRPSRYLIAVFKSEKLKSLPWFTDEDSYRSTSSQDTTPEPSFAQSEPKTPASVPVIRHSEPAQADDMPRWATMNSEAPAPTAPSLPAESEKPKDEIIIKRGRRIQVQRQGKRKAYEPLRQKVAKKLAVEQAVDDGKWRPLTELEAYNAQVMKSPPSTPLSSRRAVPVLETPSPAVSQLSFDTPGSIVRPAEISPEDLTAVDLLLQRADSVPYEPEEGLQVVAEERQASAGAADSDVQMENAGAADNVELETHATAIPSQVTEQEPEEPQPQPIEPQQVQSTHVTNSQKILEPFFRRASKRPDKPAPPVEEVTEETGSTSTPAPYNPFAKIEVKSAATAARFASRAKAPSKVGVGRSGGIVSYNRNRVLLEIVHQNGGMFGGDRELYYPFVTVWDREFHRRPDRHTLDRVLNGLIEEGRLKKEPFSFSASDGKIFTKTLVMEPHIDPDGPEAQALKQKIIECHPMTYVPEGIEVLPELRLRIEHDLRGGKGIPDVHNPNSSFIYDPTAVVSRIEGPTKVQLGMTEARMKKGVTARRRRREEEERRQERYIQAQMEEDIDNAVAALTTDFQLDSYQHDPSRAVVDRGPRGRGRLAKLQRWGAEDQIVPRRALGLLTTTGRDDQLEAEQNSRDAVAAADFGVLKPQLIPTIPSREVPTAPRVRFNVPQEPSLAQMLHQKQAGTFSVIDALSMTAPYQRFHRQSGTFSTDPVVITTSSQQSRYGFVGQQMQIPKSLADIFKQAGEEATLLELPSESPHVAYDIPRFAAVGVTRLPRLHSARPRPAPRPQPEYRSYGAKAVLPRSSRTGIFSMSEKEEQRLIYAVVVVKTLTGGLEQIVNWGLVHQVFHYKFDPNYCRHRWVFLRPKLGGTADKLQVEFQKLFLEAYESGEIPGIDFVEPEKYDWLAIVEWAERRLSQTNPLNGLPELPKSREVLDKRFDVRHATEVYNIPREDFWVANVTHLRREELANSWTFARPLAEAADPVQNDDDLMLALSWVRANVITPDPVYDSNQAHEKLIRIEQLLPQALDHLLGAKIIRMENKGRQIPGRNYDISDSVLTMFKRQWDFPGEIGPRLPIWTDIHGNVIKVYWEMTVMATLWLLAFRPGLKIEDMCKGAYKGKLWDWEMEMFLSWAENAGLAKRLKYGGDNGPEADGWVVQEWWWLAFATD</sequence>
<dbReference type="Pfam" id="PF04182">
    <property type="entry name" value="B-block_TFIIIC"/>
    <property type="match status" value="1"/>
</dbReference>
<evidence type="ECO:0000313" key="11">
    <source>
        <dbReference type="Proteomes" id="UP000745764"/>
    </source>
</evidence>
<evidence type="ECO:0000256" key="4">
    <source>
        <dbReference type="ARBA" id="ARBA00023163"/>
    </source>
</evidence>
<feature type="region of interest" description="Disordered" evidence="6">
    <location>
        <begin position="591"/>
        <end position="629"/>
    </location>
</feature>
<feature type="region of interest" description="Disordered" evidence="6">
    <location>
        <begin position="842"/>
        <end position="914"/>
    </location>
</feature>
<evidence type="ECO:0000256" key="7">
    <source>
        <dbReference type="SAM" id="SignalP"/>
    </source>
</evidence>
<dbReference type="OrthoDB" id="5403573at2759"/>
<evidence type="ECO:0000259" key="8">
    <source>
        <dbReference type="Pfam" id="PF04182"/>
    </source>
</evidence>
<evidence type="ECO:0000256" key="1">
    <source>
        <dbReference type="ARBA" id="ARBA00004123"/>
    </source>
</evidence>
<dbReference type="Proteomes" id="UP000745764">
    <property type="component" value="Unassembled WGS sequence"/>
</dbReference>
<feature type="domain" description="B-block binding subunit of TFIIIC" evidence="8">
    <location>
        <begin position="148"/>
        <end position="214"/>
    </location>
</feature>
<feature type="compositionally biased region" description="Polar residues" evidence="6">
    <location>
        <begin position="846"/>
        <end position="864"/>
    </location>
</feature>
<dbReference type="GO" id="GO:0042791">
    <property type="term" value="P:5S class rRNA transcription by RNA polymerase III"/>
    <property type="evidence" value="ECO:0007669"/>
    <property type="project" value="TreeGrafter"/>
</dbReference>
<evidence type="ECO:0000256" key="2">
    <source>
        <dbReference type="ARBA" id="ARBA00022553"/>
    </source>
</evidence>